<dbReference type="AlphaFoldDB" id="A0A803PUM8"/>
<feature type="region of interest" description="Disordered" evidence="1">
    <location>
        <begin position="171"/>
        <end position="201"/>
    </location>
</feature>
<protein>
    <submittedName>
        <fullName evidence="2">Uncharacterized protein</fullName>
    </submittedName>
</protein>
<dbReference type="EMBL" id="UZAU01000613">
    <property type="status" value="NOT_ANNOTATED_CDS"/>
    <property type="molecule type" value="Genomic_DNA"/>
</dbReference>
<evidence type="ECO:0000256" key="1">
    <source>
        <dbReference type="SAM" id="MobiDB-lite"/>
    </source>
</evidence>
<feature type="region of interest" description="Disordered" evidence="1">
    <location>
        <begin position="353"/>
        <end position="394"/>
    </location>
</feature>
<name>A0A803PUM8_CANSA</name>
<organism evidence="2 3">
    <name type="scientific">Cannabis sativa</name>
    <name type="common">Hemp</name>
    <name type="synonym">Marijuana</name>
    <dbReference type="NCBI Taxonomy" id="3483"/>
    <lineage>
        <taxon>Eukaryota</taxon>
        <taxon>Viridiplantae</taxon>
        <taxon>Streptophyta</taxon>
        <taxon>Embryophyta</taxon>
        <taxon>Tracheophyta</taxon>
        <taxon>Spermatophyta</taxon>
        <taxon>Magnoliopsida</taxon>
        <taxon>eudicotyledons</taxon>
        <taxon>Gunneridae</taxon>
        <taxon>Pentapetalae</taxon>
        <taxon>rosids</taxon>
        <taxon>fabids</taxon>
        <taxon>Rosales</taxon>
        <taxon>Cannabaceae</taxon>
        <taxon>Cannabis</taxon>
    </lineage>
</organism>
<keyword evidence="3" id="KW-1185">Reference proteome</keyword>
<dbReference type="EnsemblPlants" id="evm.model.06.1475">
    <property type="protein sequence ID" value="cds.evm.model.06.1475"/>
    <property type="gene ID" value="evm.TU.06.1475"/>
</dbReference>
<reference evidence="2" key="2">
    <citation type="submission" date="2021-03" db="UniProtKB">
        <authorList>
            <consortium name="EnsemblPlants"/>
        </authorList>
    </citation>
    <scope>IDENTIFICATION</scope>
</reference>
<proteinExistence type="predicted"/>
<evidence type="ECO:0000313" key="3">
    <source>
        <dbReference type="Proteomes" id="UP000596661"/>
    </source>
</evidence>
<evidence type="ECO:0000313" key="2">
    <source>
        <dbReference type="EnsemblPlants" id="cds.evm.model.06.1475"/>
    </source>
</evidence>
<sequence>MYRFVEFEFVGFNLRYLRRLVEEEIKAHVALSDTPDSVSSGWHFDYPVRPSTRLVFLVGLVVKLLLQGVTLISCGLHVDGPARCFMKGHLQLMDVSPIWDMPGTLLPGGVPNTLPEGRRSSFVKKPFEAEVAIKVAQDRLHRLTRLRGLLSRLRGLFSWLRGLLSLRKGHDQPGDLSNTVRSHKQPLRGYNGAREPLNEDELPSCVGTDHAKEELTILELLPQIGELEAAWMSLPSTLTPTRFKNLVVKNCSGALTLTCQGTSTSTSWATSSWVARMNPPCLRLVAMPEITSWSTVQRKSETKKERVARKRVKRGESLSEAPVLIRPQESDSTRTICPAVIKGKDKGIAIKESEESSLDDDVLPLPPPYAPLANQPMVENLEGHPPPTRKSSGRETFGHAYARLKGTCVVIKKKVEVLEAQLGELEKDFEESEKWVRELTARGEELEASKSRKENTSIHDVASSEQPTDATS</sequence>
<accession>A0A803PUM8</accession>
<feature type="compositionally biased region" description="Basic and acidic residues" evidence="1">
    <location>
        <begin position="442"/>
        <end position="457"/>
    </location>
</feature>
<feature type="region of interest" description="Disordered" evidence="1">
    <location>
        <begin position="442"/>
        <end position="472"/>
    </location>
</feature>
<dbReference type="Proteomes" id="UP000596661">
    <property type="component" value="Chromosome 6"/>
</dbReference>
<reference evidence="2" key="1">
    <citation type="submission" date="2018-11" db="EMBL/GenBank/DDBJ databases">
        <authorList>
            <person name="Grassa J C."/>
        </authorList>
    </citation>
    <scope>NUCLEOTIDE SEQUENCE [LARGE SCALE GENOMIC DNA]</scope>
</reference>
<feature type="compositionally biased region" description="Polar residues" evidence="1">
    <location>
        <begin position="463"/>
        <end position="472"/>
    </location>
</feature>
<dbReference type="Gramene" id="evm.model.06.1475">
    <property type="protein sequence ID" value="cds.evm.model.06.1475"/>
    <property type="gene ID" value="evm.TU.06.1475"/>
</dbReference>